<sequence length="76" mass="8438">MKVSVSLSEDDLAALDRYVEQFGLDSRSAAVQQAIRRLQDPQLEADYAAAWEEWDRGGDEDTWAAVSSDGLTYAAR</sequence>
<reference evidence="2 3" key="1">
    <citation type="journal article" date="2013" name="Genome Announc.">
        <title>Draft genome sequence of an Actinobacterium, Brachybacterium muris strain UCD-AY4.</title>
        <authorList>
            <person name="Lo J.R."/>
            <person name="Lang J.M."/>
            <person name="Darling A.E."/>
            <person name="Eisen J.A."/>
            <person name="Coil D.A."/>
        </authorList>
    </citation>
    <scope>NUCLEOTIDE SEQUENCE [LARGE SCALE GENOMIC DNA]</scope>
    <source>
        <strain evidence="2 3">UCD-AY4</strain>
    </source>
</reference>
<dbReference type="SUPFAM" id="SSF47598">
    <property type="entry name" value="Ribbon-helix-helix"/>
    <property type="match status" value="1"/>
</dbReference>
<proteinExistence type="predicted"/>
<dbReference type="HOGENOM" id="CLU_194678_0_0_11"/>
<dbReference type="AlphaFoldDB" id="A0A022KPY6"/>
<evidence type="ECO:0000259" key="1">
    <source>
        <dbReference type="Pfam" id="PF01402"/>
    </source>
</evidence>
<feature type="domain" description="Ribbon-helix-helix protein CopG" evidence="1">
    <location>
        <begin position="2"/>
        <end position="38"/>
    </location>
</feature>
<comment type="caution">
    <text evidence="2">The sequence shown here is derived from an EMBL/GenBank/DDBJ whole genome shotgun (WGS) entry which is preliminary data.</text>
</comment>
<dbReference type="InterPro" id="IPR013321">
    <property type="entry name" value="Arc_rbn_hlx_hlx"/>
</dbReference>
<evidence type="ECO:0000313" key="2">
    <source>
        <dbReference type="EMBL" id="EYT47816.1"/>
    </source>
</evidence>
<dbReference type="STRING" id="1249481.D641_0114495"/>
<dbReference type="RefSeq" id="WP_017824218.1">
    <property type="nucleotide sequence ID" value="NZ_AORC01000023.1"/>
</dbReference>
<dbReference type="InterPro" id="IPR002145">
    <property type="entry name" value="CopG"/>
</dbReference>
<dbReference type="Gene3D" id="1.10.1220.10">
    <property type="entry name" value="Met repressor-like"/>
    <property type="match status" value="1"/>
</dbReference>
<dbReference type="InterPro" id="IPR010985">
    <property type="entry name" value="Ribbon_hlx_hlx"/>
</dbReference>
<dbReference type="Proteomes" id="UP000019754">
    <property type="component" value="Unassembled WGS sequence"/>
</dbReference>
<evidence type="ECO:0000313" key="3">
    <source>
        <dbReference type="Proteomes" id="UP000019754"/>
    </source>
</evidence>
<dbReference type="OrthoDB" id="3692970at2"/>
<keyword evidence="3" id="KW-1185">Reference proteome</keyword>
<dbReference type="EMBL" id="AORC01000023">
    <property type="protein sequence ID" value="EYT47816.1"/>
    <property type="molecule type" value="Genomic_DNA"/>
</dbReference>
<protein>
    <submittedName>
        <fullName evidence="2">Antitoxin</fullName>
    </submittedName>
</protein>
<dbReference type="CDD" id="cd22231">
    <property type="entry name" value="RHH_NikR_HicB-like"/>
    <property type="match status" value="1"/>
</dbReference>
<dbReference type="GO" id="GO:0006355">
    <property type="term" value="P:regulation of DNA-templated transcription"/>
    <property type="evidence" value="ECO:0007669"/>
    <property type="project" value="InterPro"/>
</dbReference>
<dbReference type="Pfam" id="PF01402">
    <property type="entry name" value="RHH_1"/>
    <property type="match status" value="1"/>
</dbReference>
<gene>
    <name evidence="2" type="ORF">D641_0114495</name>
</gene>
<accession>A0A022KPY6</accession>
<organism evidence="2 3">
    <name type="scientific">Brachybacterium muris UCD-AY4</name>
    <dbReference type="NCBI Taxonomy" id="1249481"/>
    <lineage>
        <taxon>Bacteria</taxon>
        <taxon>Bacillati</taxon>
        <taxon>Actinomycetota</taxon>
        <taxon>Actinomycetes</taxon>
        <taxon>Micrococcales</taxon>
        <taxon>Dermabacteraceae</taxon>
        <taxon>Brachybacterium</taxon>
    </lineage>
</organism>
<name>A0A022KPY6_9MICO</name>